<dbReference type="SUPFAM" id="SSF50249">
    <property type="entry name" value="Nucleic acid-binding proteins"/>
    <property type="match status" value="1"/>
</dbReference>
<evidence type="ECO:0000256" key="9">
    <source>
        <dbReference type="ARBA" id="ARBA00022839"/>
    </source>
</evidence>
<dbReference type="Gene3D" id="3.30.1900.20">
    <property type="match status" value="2"/>
</dbReference>
<dbReference type="HAMAP" id="MF_00356">
    <property type="entry name" value="DNApol_PolC"/>
    <property type="match status" value="1"/>
</dbReference>
<dbReference type="Pfam" id="PF11490">
    <property type="entry name" value="DNA_pol3_a_NII"/>
    <property type="match status" value="1"/>
</dbReference>
<organism evidence="17 18">
    <name type="scientific">Effusibacillus consociatus</name>
    <dbReference type="NCBI Taxonomy" id="1117041"/>
    <lineage>
        <taxon>Bacteria</taxon>
        <taxon>Bacillati</taxon>
        <taxon>Bacillota</taxon>
        <taxon>Bacilli</taxon>
        <taxon>Bacillales</taxon>
        <taxon>Alicyclobacillaceae</taxon>
        <taxon>Effusibacillus</taxon>
    </lineage>
</organism>
<evidence type="ECO:0000256" key="6">
    <source>
        <dbReference type="ARBA" id="ARBA00022705"/>
    </source>
</evidence>
<keyword evidence="7 13" id="KW-0540">Nuclease</keyword>
<dbReference type="Gene3D" id="6.10.140.1510">
    <property type="match status" value="1"/>
</dbReference>
<evidence type="ECO:0000256" key="5">
    <source>
        <dbReference type="ARBA" id="ARBA00022695"/>
    </source>
</evidence>
<dbReference type="SMART" id="SM00481">
    <property type="entry name" value="POLIIIAc"/>
    <property type="match status" value="1"/>
</dbReference>
<dbReference type="InterPro" id="IPR013520">
    <property type="entry name" value="Ribonucl_H"/>
</dbReference>
<keyword evidence="9 13" id="KW-0269">Exonuclease</keyword>
<dbReference type="InterPro" id="IPR006308">
    <property type="entry name" value="Pol_III_a_PolC-type_gram_pos"/>
</dbReference>
<evidence type="ECO:0000256" key="7">
    <source>
        <dbReference type="ARBA" id="ARBA00022722"/>
    </source>
</evidence>
<protein>
    <recommendedName>
        <fullName evidence="13">DNA polymerase III PolC-type</fullName>
        <shortName evidence="13">PolIII</shortName>
        <ecNumber evidence="13">2.7.7.7</ecNumber>
    </recommendedName>
</protein>
<dbReference type="CDD" id="cd06127">
    <property type="entry name" value="DEDDh"/>
    <property type="match status" value="1"/>
</dbReference>
<dbReference type="EC" id="2.7.7.7" evidence="13"/>
<evidence type="ECO:0000256" key="8">
    <source>
        <dbReference type="ARBA" id="ARBA00022801"/>
    </source>
</evidence>
<proteinExistence type="inferred from homology"/>
<evidence type="ECO:0000256" key="10">
    <source>
        <dbReference type="ARBA" id="ARBA00022932"/>
    </source>
</evidence>
<sequence>MSLVETNGRRLSVFREMLGLSEQEVLQHAEQTLIEKVIVSRSKQQVVVCLACPNRLPPAVYEQIVEGFRQRLPLKATVKTRFRYPTEVTNLKGWVDAYWNLSIEQVCGNDPVSASTLRQAERELTDNQLTLSLLNQLSVEHLQKKGIPSVIEKWFREELGLSIQLKFRLDEQAQEKVETIRQKNMAEEQILVEQMRQAIVAEEEKEKNQQTSPETNAQEKLAIGKPIDDLLTEIRMIGDEMRKVAVKGKVFALETRELASGRTLFQFNVTDYTDSIMCKIFAKEGKALESLKLLANGKWVHVRGSVQFDTFAKELVLIAQDLFEIDPPARRDTAEEKRVELHLHTQMSTLDGVTPVGDLVKQAAKWGHSAIAVTDHGVVQSFPEAYSAAKKAGIKSILGLEAYVVDDGVPIVYKVTDSNNYEINDETPYIVFDTETTGLNAAENTLIEIAAVKMKGSEIIGEWTTLIDPEVEISPKITELTGITNEMVKGQPKLAEALPKFREFVGDAVLVAHNAEFDLGFITVCASRIGMPEWTNAVLDTLPLARKLYPSEKNYRLKTLTNKFGIELVNHHRALDDTVATAKVFQYMLKDIRERGIERLSQLNENDGHVDYSKVRPFHATILVKNKTGLKNLYKIVSESHVKYFYRHPRIPRSLLVKHREGLLVGTACQQGELFQGILRGKNQQELTEIAEFYDYLEIQPLEHYKPLLKNESISSLDSVKDYHRQIVEIGKQLDKPVVATGDVHFLNPEDEIYRDVFLQAVGDSQAGDQPPLYFMTTNEMLDAFSYLGNETAEQVVVKNSQFIADQIEDVSPIPDKLYTPIIEGADDELRNMCYEMARRLYGDPLPEIVEKRLEKELTSIIKHGFAVIYLISSRLVKKSLSDGYLVGSRGSVGSSLVATFSEITEVNPLPPHYLCPSCKHSEFIADGSVGSGFDLPDKDCPKCRTKLKKDGQDIPFETFLGFKGDKVPDIDLNFSGEYQPRAHKYTQELFGEDYVYRAGTIATVAEKTAFGYVKKYAEEKGKTFRGAEVARLVGGCTGIKRTTGQHPGGIIVVPDYMDIYDCCPIQYPADDNSSEWRTTHFDFHSIHDNLLKLDILGHDDPTVIRMLQDLTGIDPKTIPTDDAKVMSLFSGTEALGVTPEQIRSKTGTYGIPEFGTKFVRQMLEDTKPSTFAELVQISGLSHGTDVWLNNAQELIRKGICKLPDVIGCRDDIMVYLIYQGLDPGRAFKIMESVRKGKGVTPEDEEYMKSFGVPDWYIWSCKQIKYMFPKAHAAAYVLMAVRIAWFKVHRPLEFYATYFSVRADDFDLQLMCQGYDAIWKKIEEIEAKGINAAPKEKALHTVLEMALEMTARGYKFYPLDLYKSDATKFQILEDGLLPPFGALAGVGESAAKGIVAARENGPFLSVEDLQQRSRASKTVIELLQGFGCLKDLPETNQLSLF</sequence>
<evidence type="ECO:0000313" key="17">
    <source>
        <dbReference type="EMBL" id="MFC4768825.1"/>
    </source>
</evidence>
<dbReference type="InterPro" id="IPR006054">
    <property type="entry name" value="DnaQ"/>
</dbReference>
<dbReference type="InterPro" id="IPR004805">
    <property type="entry name" value="DnaE2/DnaE/PolC"/>
</dbReference>
<comment type="caution">
    <text evidence="17">The sequence shown here is derived from an EMBL/GenBank/DDBJ whole genome shotgun (WGS) entry which is preliminary data.</text>
</comment>
<feature type="coiled-coil region" evidence="14">
    <location>
        <begin position="169"/>
        <end position="205"/>
    </location>
</feature>
<keyword evidence="18" id="KW-1185">Reference proteome</keyword>
<comment type="function">
    <text evidence="1 13">Required for replicative DNA synthesis. This DNA polymerase also exhibits 3' to 5' exonuclease activity.</text>
</comment>
<dbReference type="Gene3D" id="3.30.420.10">
    <property type="entry name" value="Ribonuclease H-like superfamily/Ribonuclease H"/>
    <property type="match status" value="1"/>
</dbReference>
<dbReference type="Pfam" id="PF02811">
    <property type="entry name" value="PHP"/>
    <property type="match status" value="2"/>
</dbReference>
<keyword evidence="4 13" id="KW-0808">Transferase</keyword>
<evidence type="ECO:0000256" key="1">
    <source>
        <dbReference type="ARBA" id="ARBA00003452"/>
    </source>
</evidence>
<evidence type="ECO:0000256" key="3">
    <source>
        <dbReference type="ARBA" id="ARBA00022490"/>
    </source>
</evidence>
<dbReference type="GO" id="GO:0003887">
    <property type="term" value="F:DNA-directed DNA polymerase activity"/>
    <property type="evidence" value="ECO:0007669"/>
    <property type="project" value="UniProtKB-EC"/>
</dbReference>
<evidence type="ECO:0000256" key="4">
    <source>
        <dbReference type="ARBA" id="ARBA00022679"/>
    </source>
</evidence>
<dbReference type="Proteomes" id="UP001596002">
    <property type="component" value="Unassembled WGS sequence"/>
</dbReference>
<accession>A0ABV9Q435</accession>
<evidence type="ECO:0000256" key="12">
    <source>
        <dbReference type="ARBA" id="ARBA00049244"/>
    </source>
</evidence>
<dbReference type="InterPro" id="IPR004013">
    <property type="entry name" value="PHP_dom"/>
</dbReference>
<dbReference type="SUPFAM" id="SSF53098">
    <property type="entry name" value="Ribonuclease H-like"/>
    <property type="match status" value="1"/>
</dbReference>
<keyword evidence="10 13" id="KW-0239">DNA-directed DNA polymerase</keyword>
<dbReference type="InterPro" id="IPR024754">
    <property type="entry name" value="DNA_PolC-like_N_II"/>
</dbReference>
<evidence type="ECO:0000256" key="13">
    <source>
        <dbReference type="HAMAP-Rule" id="MF_00356"/>
    </source>
</evidence>
<dbReference type="Gene3D" id="2.40.50.140">
    <property type="entry name" value="Nucleic acid-binding proteins"/>
    <property type="match status" value="1"/>
</dbReference>
<dbReference type="InterPro" id="IPR029460">
    <property type="entry name" value="DNAPol_HHH"/>
</dbReference>
<dbReference type="Gene3D" id="3.20.20.140">
    <property type="entry name" value="Metal-dependent hydrolases"/>
    <property type="match status" value="2"/>
</dbReference>
<feature type="domain" description="Exonuclease" evidence="15">
    <location>
        <begin position="428"/>
        <end position="594"/>
    </location>
</feature>
<evidence type="ECO:0000313" key="18">
    <source>
        <dbReference type="Proteomes" id="UP001596002"/>
    </source>
</evidence>
<dbReference type="SUPFAM" id="SSF160975">
    <property type="entry name" value="AF1531-like"/>
    <property type="match status" value="1"/>
</dbReference>
<dbReference type="InterPro" id="IPR003141">
    <property type="entry name" value="Pol/His_phosphatase_N"/>
</dbReference>
<dbReference type="PANTHER" id="PTHR32294:SF5">
    <property type="entry name" value="DNA POLYMERASE III POLC-TYPE"/>
    <property type="match status" value="1"/>
</dbReference>
<evidence type="ECO:0000259" key="15">
    <source>
        <dbReference type="SMART" id="SM00479"/>
    </source>
</evidence>
<dbReference type="NCBIfam" id="TIGR01405">
    <property type="entry name" value="polC_Gram_pos"/>
    <property type="match status" value="1"/>
</dbReference>
<dbReference type="InterPro" id="IPR012337">
    <property type="entry name" value="RNaseH-like_sf"/>
</dbReference>
<dbReference type="InterPro" id="IPR011708">
    <property type="entry name" value="DNA_pol3_alpha_NTPase_dom"/>
</dbReference>
<evidence type="ECO:0000256" key="11">
    <source>
        <dbReference type="ARBA" id="ARBA00025611"/>
    </source>
</evidence>
<feature type="domain" description="Polymerase/histidinol phosphatase N-terminal" evidence="16">
    <location>
        <begin position="339"/>
        <end position="406"/>
    </location>
</feature>
<dbReference type="InterPro" id="IPR012340">
    <property type="entry name" value="NA-bd_OB-fold"/>
</dbReference>
<dbReference type="Pfam" id="PF00929">
    <property type="entry name" value="RNase_T"/>
    <property type="match status" value="1"/>
</dbReference>
<dbReference type="Pfam" id="PF07733">
    <property type="entry name" value="DNA_pol3_alpha"/>
    <property type="match status" value="2"/>
</dbReference>
<comment type="catalytic activity">
    <reaction evidence="12 13">
        <text>DNA(n) + a 2'-deoxyribonucleoside 5'-triphosphate = DNA(n+1) + diphosphate</text>
        <dbReference type="Rhea" id="RHEA:22508"/>
        <dbReference type="Rhea" id="RHEA-COMP:17339"/>
        <dbReference type="Rhea" id="RHEA-COMP:17340"/>
        <dbReference type="ChEBI" id="CHEBI:33019"/>
        <dbReference type="ChEBI" id="CHEBI:61560"/>
        <dbReference type="ChEBI" id="CHEBI:173112"/>
        <dbReference type="EC" id="2.7.7.7"/>
    </reaction>
</comment>
<dbReference type="CDD" id="cd04484">
    <property type="entry name" value="polC_OBF"/>
    <property type="match status" value="1"/>
</dbReference>
<dbReference type="CDD" id="cd07435">
    <property type="entry name" value="PHP_PolIIIA_POLC"/>
    <property type="match status" value="1"/>
</dbReference>
<comment type="similarity">
    <text evidence="13">Belongs to the DNA polymerase type-C family. PolC subfamily.</text>
</comment>
<keyword evidence="8 13" id="KW-0378">Hydrolase</keyword>
<dbReference type="InterPro" id="IPR044923">
    <property type="entry name" value="PolC_middle_finger_sf"/>
</dbReference>
<dbReference type="Pfam" id="PF01336">
    <property type="entry name" value="tRNA_anti-codon"/>
    <property type="match status" value="1"/>
</dbReference>
<reference evidence="18" key="1">
    <citation type="journal article" date="2019" name="Int. J. Syst. Evol. Microbiol.">
        <title>The Global Catalogue of Microorganisms (GCM) 10K type strain sequencing project: providing services to taxonomists for standard genome sequencing and annotation.</title>
        <authorList>
            <consortium name="The Broad Institute Genomics Platform"/>
            <consortium name="The Broad Institute Genome Sequencing Center for Infectious Disease"/>
            <person name="Wu L."/>
            <person name="Ma J."/>
        </authorList>
    </citation>
    <scope>NUCLEOTIDE SEQUENCE [LARGE SCALE GENOMIC DNA]</scope>
    <source>
        <strain evidence="18">WYCCWR 12678</strain>
    </source>
</reference>
<evidence type="ECO:0000259" key="16">
    <source>
        <dbReference type="SMART" id="SM00481"/>
    </source>
</evidence>
<dbReference type="NCBIfam" id="NF001688">
    <property type="entry name" value="PRK00448.1"/>
    <property type="match status" value="1"/>
</dbReference>
<dbReference type="NCBIfam" id="TIGR00573">
    <property type="entry name" value="dnaq"/>
    <property type="match status" value="1"/>
</dbReference>
<dbReference type="RefSeq" id="WP_380026774.1">
    <property type="nucleotide sequence ID" value="NZ_JBHSHC010000112.1"/>
</dbReference>
<evidence type="ECO:0000256" key="14">
    <source>
        <dbReference type="SAM" id="Coils"/>
    </source>
</evidence>
<gene>
    <name evidence="13" type="primary">polC</name>
    <name evidence="17" type="ORF">ACFO8Q_15875</name>
</gene>
<keyword evidence="6 13" id="KW-0235">DNA replication</keyword>
<name>A0ABV9Q435_9BACL</name>
<dbReference type="InterPro" id="IPR036397">
    <property type="entry name" value="RNaseH_sf"/>
</dbReference>
<dbReference type="InterPro" id="IPR004365">
    <property type="entry name" value="NA-bd_OB_tRNA"/>
</dbReference>
<dbReference type="PANTHER" id="PTHR32294">
    <property type="entry name" value="DNA POLYMERASE III SUBUNIT ALPHA"/>
    <property type="match status" value="1"/>
</dbReference>
<keyword evidence="3 13" id="KW-0963">Cytoplasm</keyword>
<dbReference type="SMART" id="SM00479">
    <property type="entry name" value="EXOIII"/>
    <property type="match status" value="1"/>
</dbReference>
<dbReference type="Gene3D" id="1.10.150.700">
    <property type="entry name" value="PolC, middle finger domain"/>
    <property type="match status" value="1"/>
</dbReference>
<dbReference type="InterPro" id="IPR040982">
    <property type="entry name" value="DNA_pol3_finger"/>
</dbReference>
<keyword evidence="14" id="KW-0175">Coiled coil</keyword>
<keyword evidence="5 13" id="KW-0548">Nucleotidyltransferase</keyword>
<comment type="subcellular location">
    <subcellularLocation>
        <location evidence="2 13">Cytoplasm</location>
    </subcellularLocation>
</comment>
<dbReference type="Pfam" id="PF14579">
    <property type="entry name" value="HHH_6"/>
    <property type="match status" value="1"/>
</dbReference>
<comment type="function">
    <text evidence="11">DNA polymerase III is a complex, multichain enzyme responsible for most of the replicative synthesis in bacteria. This DNA polymerase also exhibits 3' to 5' exonuclease activity. The alpha chain is the DNA polymerase.</text>
</comment>
<evidence type="ECO:0000256" key="2">
    <source>
        <dbReference type="ARBA" id="ARBA00004496"/>
    </source>
</evidence>
<dbReference type="Gene3D" id="1.10.150.870">
    <property type="match status" value="1"/>
</dbReference>
<dbReference type="Pfam" id="PF17657">
    <property type="entry name" value="DNA_pol3_finger"/>
    <property type="match status" value="1"/>
</dbReference>
<dbReference type="EMBL" id="JBHSHC010000112">
    <property type="protein sequence ID" value="MFC4768825.1"/>
    <property type="molecule type" value="Genomic_DNA"/>
</dbReference>